<protein>
    <submittedName>
        <fullName evidence="3">Uncharacterized protein</fullName>
    </submittedName>
</protein>
<feature type="compositionally biased region" description="Low complexity" evidence="1">
    <location>
        <begin position="213"/>
        <end position="239"/>
    </location>
</feature>
<comment type="caution">
    <text evidence="3">The sequence shown here is derived from an EMBL/GenBank/DDBJ whole genome shotgun (WGS) entry which is preliminary data.</text>
</comment>
<evidence type="ECO:0000256" key="2">
    <source>
        <dbReference type="SAM" id="Phobius"/>
    </source>
</evidence>
<feature type="region of interest" description="Disordered" evidence="1">
    <location>
        <begin position="536"/>
        <end position="566"/>
    </location>
</feature>
<dbReference type="eggNOG" id="ENOG5033P5Y">
    <property type="taxonomic scope" value="Bacteria"/>
</dbReference>
<feature type="region of interest" description="Disordered" evidence="1">
    <location>
        <begin position="493"/>
        <end position="516"/>
    </location>
</feature>
<proteinExistence type="predicted"/>
<keyword evidence="2" id="KW-1133">Transmembrane helix</keyword>
<dbReference type="RefSeq" id="WP_051264387.1">
    <property type="nucleotide sequence ID" value="NZ_JAXEUP010000049.1"/>
</dbReference>
<evidence type="ECO:0000313" key="3">
    <source>
        <dbReference type="EMBL" id="KFJ05727.1"/>
    </source>
</evidence>
<accession>A0A087ED76</accession>
<feature type="region of interest" description="Disordered" evidence="1">
    <location>
        <begin position="213"/>
        <end position="253"/>
    </location>
</feature>
<evidence type="ECO:0000256" key="1">
    <source>
        <dbReference type="SAM" id="MobiDB-lite"/>
    </source>
</evidence>
<keyword evidence="2" id="KW-0812">Transmembrane</keyword>
<dbReference type="EMBL" id="JGZU01000013">
    <property type="protein sequence ID" value="KFJ05727.1"/>
    <property type="molecule type" value="Genomic_DNA"/>
</dbReference>
<organism evidence="3 4">
    <name type="scientific">Bifidobacterium tsurumiense</name>
    <dbReference type="NCBI Taxonomy" id="356829"/>
    <lineage>
        <taxon>Bacteria</taxon>
        <taxon>Bacillati</taxon>
        <taxon>Actinomycetota</taxon>
        <taxon>Actinomycetes</taxon>
        <taxon>Bifidobacteriales</taxon>
        <taxon>Bifidobacteriaceae</taxon>
        <taxon>Bifidobacterium</taxon>
    </lineage>
</organism>
<name>A0A087ED76_9BIFI</name>
<keyword evidence="4" id="KW-1185">Reference proteome</keyword>
<evidence type="ECO:0000313" key="4">
    <source>
        <dbReference type="Proteomes" id="UP000029080"/>
    </source>
</evidence>
<dbReference type="STRING" id="356829.BITS_5022"/>
<keyword evidence="2" id="KW-0472">Membrane</keyword>
<dbReference type="AlphaFoldDB" id="A0A087ED76"/>
<sequence length="745" mass="77526">MTCCLPANQALAVGAMRNANNGANTAPVITSPAADTSENAASADASKTVSLTIDESTAVVTASSGYHVKATITNNTESALEAGNLTVATNVFYSFVSRTDMQQWAQSGVNIPMPDTLGQVDVPAIDAGAKATVSVDVAADQDRLSAILSWGPKPVLIRYANTNNRADSHTFLTRSSDGLQTAGTPAMSMTVALPLGTNAWQADDSVTSNLLTTADSADSSSNNGTDTSDAGRSSDSSSTDPERIVTTSADAGNTQRALQQVLSRHPLLQVIADPTYLKAVSIPPRVSAITQPGMFDITAYAAIGDAEAYATAGVDSSQWNADTALGQLRSALGDDNASSPVIAVQGSGAWTQQALEQARAEGYETVIADSGFGDQDDATVHTGKLVVPTSQGDITVLTSQNVLSELAQGRATSDSASGETSAAGRLARFMAQSAFYQMEQPYTSRNLLVCLGDQSSGSDVDALMNAVEQASWLSLTDINTLAAADAYQTGSEAEQTIAQASQPSEEELSSTRTTLESLASSKADISRFANSIMDTSIEPSSSDAASDKGDEQSLARQDASSTARRSKDGSAWVASLQSAHSVLALHALAPNSDVRERMVSGARSLSNQLLNGVSVVASDAITVVSESASMPVTVSNSHPYPVRVQVSSLTDSMEIVTSRFSEIEVPAKGEAQTTFTIRVSTAGSTTAHITLQDRDGVEFSDSRSTTITSALQISDKTGFGIIAAAAVLGVLGLWRQFHRKKDPDE</sequence>
<dbReference type="InterPro" id="IPR046112">
    <property type="entry name" value="DUF6049"/>
</dbReference>
<dbReference type="Pfam" id="PF19516">
    <property type="entry name" value="DUF6049"/>
    <property type="match status" value="1"/>
</dbReference>
<reference evidence="3 4" key="1">
    <citation type="submission" date="2014-03" db="EMBL/GenBank/DDBJ databases">
        <title>Genomics of Bifidobacteria.</title>
        <authorList>
            <person name="Ventura M."/>
            <person name="Milani C."/>
            <person name="Lugli G.A."/>
        </authorList>
    </citation>
    <scope>NUCLEOTIDE SEQUENCE [LARGE SCALE GENOMIC DNA]</scope>
    <source>
        <strain evidence="3 4">JCM 13495</strain>
    </source>
</reference>
<dbReference type="Proteomes" id="UP000029080">
    <property type="component" value="Unassembled WGS sequence"/>
</dbReference>
<feature type="compositionally biased region" description="Polar residues" evidence="1">
    <location>
        <begin position="554"/>
        <end position="563"/>
    </location>
</feature>
<feature type="transmembrane region" description="Helical" evidence="2">
    <location>
        <begin position="717"/>
        <end position="734"/>
    </location>
</feature>
<gene>
    <name evidence="3" type="ORF">BITS_5022</name>
</gene>
<feature type="compositionally biased region" description="Polar residues" evidence="1">
    <location>
        <begin position="493"/>
        <end position="503"/>
    </location>
</feature>